<feature type="region of interest" description="Disordered" evidence="1">
    <location>
        <begin position="62"/>
        <end position="86"/>
    </location>
</feature>
<name>A0ABW8ZI45_9BURK</name>
<accession>A0ABW8ZI45</accession>
<dbReference type="InterPro" id="IPR009057">
    <property type="entry name" value="Homeodomain-like_sf"/>
</dbReference>
<dbReference type="InterPro" id="IPR055247">
    <property type="entry name" value="InsJ-like_HTH"/>
</dbReference>
<evidence type="ECO:0000313" key="3">
    <source>
        <dbReference type="EMBL" id="MFL9882445.1"/>
    </source>
</evidence>
<dbReference type="Proteomes" id="UP001629249">
    <property type="component" value="Unassembled WGS sequence"/>
</dbReference>
<organism evidence="3 4">
    <name type="scientific">Paraburkholderia agricolaris</name>
    <dbReference type="NCBI Taxonomy" id="2152888"/>
    <lineage>
        <taxon>Bacteria</taxon>
        <taxon>Pseudomonadati</taxon>
        <taxon>Pseudomonadota</taxon>
        <taxon>Betaproteobacteria</taxon>
        <taxon>Burkholderiales</taxon>
        <taxon>Burkholderiaceae</taxon>
        <taxon>Paraburkholderia</taxon>
    </lineage>
</organism>
<reference evidence="3 4" key="1">
    <citation type="journal article" date="2024" name="Chem. Sci.">
        <title>Discovery of megapolipeptins by genome mining of a Burkholderiales bacteria collection.</title>
        <authorList>
            <person name="Paulo B.S."/>
            <person name="Recchia M.J.J."/>
            <person name="Lee S."/>
            <person name="Fergusson C.H."/>
            <person name="Romanowski S.B."/>
            <person name="Hernandez A."/>
            <person name="Krull N."/>
            <person name="Liu D.Y."/>
            <person name="Cavanagh H."/>
            <person name="Bos A."/>
            <person name="Gray C.A."/>
            <person name="Murphy B.T."/>
            <person name="Linington R.G."/>
            <person name="Eustaquio A.S."/>
        </authorList>
    </citation>
    <scope>NUCLEOTIDE SEQUENCE [LARGE SCALE GENOMIC DNA]</scope>
    <source>
        <strain evidence="3 4">RL16-012-BIC-B</strain>
    </source>
</reference>
<evidence type="ECO:0000256" key="1">
    <source>
        <dbReference type="SAM" id="MobiDB-lite"/>
    </source>
</evidence>
<dbReference type="SUPFAM" id="SSF46689">
    <property type="entry name" value="Homeodomain-like"/>
    <property type="match status" value="1"/>
</dbReference>
<evidence type="ECO:0000259" key="2">
    <source>
        <dbReference type="Pfam" id="PF13518"/>
    </source>
</evidence>
<sequence length="112" mass="12734">MNGRGFITSSMNELERVKIIEAVAQRRLTVVLAAERLQLCERQVSRLVRRYEAAGPTALVSARCRQSSNRERPAAIPHPGQMRRKQRRAVTAAERYSRLALATVHVRFIYCG</sequence>
<feature type="domain" description="Insertion element IS150 protein InsJ-like helix-turn-helix" evidence="2">
    <location>
        <begin position="15"/>
        <end position="61"/>
    </location>
</feature>
<protein>
    <submittedName>
        <fullName evidence="3">Helix-turn-helix domain-containing protein</fullName>
    </submittedName>
</protein>
<keyword evidence="4" id="KW-1185">Reference proteome</keyword>
<evidence type="ECO:0000313" key="4">
    <source>
        <dbReference type="Proteomes" id="UP001629249"/>
    </source>
</evidence>
<dbReference type="Pfam" id="PF13518">
    <property type="entry name" value="HTH_28"/>
    <property type="match status" value="1"/>
</dbReference>
<dbReference type="RefSeq" id="WP_408326895.1">
    <property type="nucleotide sequence ID" value="NZ_JAQQFH010000003.1"/>
</dbReference>
<dbReference type="EMBL" id="JAQQFN010000003">
    <property type="protein sequence ID" value="MFL9882445.1"/>
    <property type="molecule type" value="Genomic_DNA"/>
</dbReference>
<comment type="caution">
    <text evidence="3">The sequence shown here is derived from an EMBL/GenBank/DDBJ whole genome shotgun (WGS) entry which is preliminary data.</text>
</comment>
<gene>
    <name evidence="3" type="ORF">PQR66_05375</name>
</gene>
<proteinExistence type="predicted"/>